<dbReference type="Proteomes" id="UP000533469">
    <property type="component" value="Unassembled WGS sequence"/>
</dbReference>
<keyword evidence="3" id="KW-1185">Reference proteome</keyword>
<organism evidence="2 3">
    <name type="scientific">Ancylobacter tetraedralis</name>
    <dbReference type="NCBI Taxonomy" id="217068"/>
    <lineage>
        <taxon>Bacteria</taxon>
        <taxon>Pseudomonadati</taxon>
        <taxon>Pseudomonadota</taxon>
        <taxon>Alphaproteobacteria</taxon>
        <taxon>Hyphomicrobiales</taxon>
        <taxon>Xanthobacteraceae</taxon>
        <taxon>Ancylobacter</taxon>
    </lineage>
</organism>
<dbReference type="EMBL" id="JACICD010000002">
    <property type="protein sequence ID" value="MBB3770758.1"/>
    <property type="molecule type" value="Genomic_DNA"/>
</dbReference>
<evidence type="ECO:0000313" key="2">
    <source>
        <dbReference type="EMBL" id="MBB3770758.1"/>
    </source>
</evidence>
<evidence type="ECO:0000259" key="1">
    <source>
        <dbReference type="Pfam" id="PF07045"/>
    </source>
</evidence>
<dbReference type="InterPro" id="IPR010753">
    <property type="entry name" value="DUF1330"/>
</dbReference>
<dbReference type="Gene3D" id="3.30.70.100">
    <property type="match status" value="2"/>
</dbReference>
<name>A0A839Z8N4_9HYPH</name>
<dbReference type="SUPFAM" id="SSF54909">
    <property type="entry name" value="Dimeric alpha+beta barrel"/>
    <property type="match status" value="2"/>
</dbReference>
<dbReference type="RefSeq" id="WP_343056027.1">
    <property type="nucleotide sequence ID" value="NZ_JACICD010000002.1"/>
</dbReference>
<feature type="domain" description="DUF1330" evidence="1">
    <location>
        <begin position="5"/>
        <end position="97"/>
    </location>
</feature>
<sequence>MTMAKAYWISRIDVRDPERYKLYVPGADEAIAAFGGRFLVRGGAFEVLEGTARARNVVVEFKDYETALACFHSPVYQAAYAHRSASAEDEHLIIEGYTGDQPAASVIPGPAEGPGTAYWVMRIDVHDPETYKSYVAADAIAVETYKGWFLVRGGRHEAVHGPARSRNVVLAFKDYETALAAYRSPEYQAALAFRLKAAEAEVIAIHGV</sequence>
<gene>
    <name evidence="2" type="ORF">FHS55_001353</name>
</gene>
<accession>A0A839Z8N4</accession>
<dbReference type="InterPro" id="IPR011008">
    <property type="entry name" value="Dimeric_a/b-barrel"/>
</dbReference>
<dbReference type="AlphaFoldDB" id="A0A839Z8N4"/>
<comment type="caution">
    <text evidence="2">The sequence shown here is derived from an EMBL/GenBank/DDBJ whole genome shotgun (WGS) entry which is preliminary data.</text>
</comment>
<dbReference type="PANTHER" id="PTHR41521:SF4">
    <property type="entry name" value="BLR0684 PROTEIN"/>
    <property type="match status" value="1"/>
</dbReference>
<reference evidence="2 3" key="1">
    <citation type="submission" date="2020-08" db="EMBL/GenBank/DDBJ databases">
        <title>Genomic Encyclopedia of Type Strains, Phase IV (KMG-IV): sequencing the most valuable type-strain genomes for metagenomic binning, comparative biology and taxonomic classification.</title>
        <authorList>
            <person name="Goeker M."/>
        </authorList>
    </citation>
    <scope>NUCLEOTIDE SEQUENCE [LARGE SCALE GENOMIC DNA]</scope>
    <source>
        <strain evidence="2 3">DSM 5895</strain>
    </source>
</reference>
<evidence type="ECO:0000313" key="3">
    <source>
        <dbReference type="Proteomes" id="UP000533469"/>
    </source>
</evidence>
<protein>
    <submittedName>
        <fullName evidence="2">Uncharacterized protein (DUF1330 family)</fullName>
    </submittedName>
</protein>
<proteinExistence type="predicted"/>
<feature type="domain" description="DUF1330" evidence="1">
    <location>
        <begin position="116"/>
        <end position="208"/>
    </location>
</feature>
<dbReference type="Pfam" id="PF07045">
    <property type="entry name" value="DUF1330"/>
    <property type="match status" value="2"/>
</dbReference>
<dbReference type="PANTHER" id="PTHR41521">
    <property type="match status" value="1"/>
</dbReference>